<reference evidence="1 2" key="1">
    <citation type="submission" date="2019-02" db="EMBL/GenBank/DDBJ databases">
        <title>Deep-cultivation of Planctomycetes and their phenomic and genomic characterization uncovers novel biology.</title>
        <authorList>
            <person name="Wiegand S."/>
            <person name="Jogler M."/>
            <person name="Boedeker C."/>
            <person name="Pinto D."/>
            <person name="Vollmers J."/>
            <person name="Rivas-Marin E."/>
            <person name="Kohn T."/>
            <person name="Peeters S.H."/>
            <person name="Heuer A."/>
            <person name="Rast P."/>
            <person name="Oberbeckmann S."/>
            <person name="Bunk B."/>
            <person name="Jeske O."/>
            <person name="Meyerdierks A."/>
            <person name="Storesund J.E."/>
            <person name="Kallscheuer N."/>
            <person name="Luecker S."/>
            <person name="Lage O.M."/>
            <person name="Pohl T."/>
            <person name="Merkel B.J."/>
            <person name="Hornburger P."/>
            <person name="Mueller R.-W."/>
            <person name="Bruemmer F."/>
            <person name="Labrenz M."/>
            <person name="Spormann A.M."/>
            <person name="Op Den Camp H."/>
            <person name="Overmann J."/>
            <person name="Amann R."/>
            <person name="Jetten M.S.M."/>
            <person name="Mascher T."/>
            <person name="Medema M.H."/>
            <person name="Devos D.P."/>
            <person name="Kaster A.-K."/>
            <person name="Ovreas L."/>
            <person name="Rohde M."/>
            <person name="Galperin M.Y."/>
            <person name="Jogler C."/>
        </authorList>
    </citation>
    <scope>NUCLEOTIDE SEQUENCE [LARGE SCALE GENOMIC DNA]</scope>
    <source>
        <strain evidence="1 2">Pla22</strain>
    </source>
</reference>
<dbReference type="GO" id="GO:0000272">
    <property type="term" value="P:polysaccharide catabolic process"/>
    <property type="evidence" value="ECO:0007669"/>
    <property type="project" value="InterPro"/>
</dbReference>
<dbReference type="GO" id="GO:0004553">
    <property type="term" value="F:hydrolase activity, hydrolyzing O-glycosyl compounds"/>
    <property type="evidence" value="ECO:0007669"/>
    <property type="project" value="InterPro"/>
</dbReference>
<organism evidence="1 2">
    <name type="scientific">Rubripirellula amarantea</name>
    <dbReference type="NCBI Taxonomy" id="2527999"/>
    <lineage>
        <taxon>Bacteria</taxon>
        <taxon>Pseudomonadati</taxon>
        <taxon>Planctomycetota</taxon>
        <taxon>Planctomycetia</taxon>
        <taxon>Pirellulales</taxon>
        <taxon>Pirellulaceae</taxon>
        <taxon>Rubripirellula</taxon>
    </lineage>
</organism>
<proteinExistence type="predicted"/>
<evidence type="ECO:0000313" key="1">
    <source>
        <dbReference type="EMBL" id="TWT52869.1"/>
    </source>
</evidence>
<dbReference type="Proteomes" id="UP000316598">
    <property type="component" value="Unassembled WGS sequence"/>
</dbReference>
<dbReference type="EMBL" id="SJPI01000001">
    <property type="protein sequence ID" value="TWT52869.1"/>
    <property type="molecule type" value="Genomic_DNA"/>
</dbReference>
<evidence type="ECO:0000313" key="2">
    <source>
        <dbReference type="Proteomes" id="UP000316598"/>
    </source>
</evidence>
<name>A0A5C5WRP8_9BACT</name>
<protein>
    <submittedName>
        <fullName evidence="1">Dockerin type I repeat protein</fullName>
    </submittedName>
</protein>
<dbReference type="Gene3D" id="1.10.1330.10">
    <property type="entry name" value="Dockerin domain"/>
    <property type="match status" value="1"/>
</dbReference>
<sequence length="1283" mass="141972">MKPKNRTLRRPFSFEPLESRHLLAGADFEVASMLADAHGFSNPAGEFADLGARQVFAHVDLRFGEELWASASESGPATMITDLLPGPDSSDINSLVSLGNNSYFTARTTNENGSIERRLFRSDGTREGTQVIFDRPVGSQDLAVFQDQILFTVPNAFPNPPSIWISDGTRDGARQLTLANGSLDGQKNGTPFVVAEDRFYFSNRSSNDDILFTSDGTPEGTSALALPEGWTTPYEQIETAMKLGDDHLLFVHRGCCDYDIVKVNSDGTTVAFSHSLNLELSSRFRYYQQVGGNLFFFDSASNLWQTNGTLAGTRKLTGSSVLPENTTVDWTSLYSSGEQLVFQLRRDFTPRIASLNVRTGELFEFEDASLTIGATTTLNGKFYYSTGLAIIVLDFETGKWTEVVRTEASEGVSELFTFHDQILYLSKTIVYEHWFETIGEPVTLVKILDHDGSSRTLGQIPRTPDDILRIRVANNGQTLIATRGAFNVAEVFRLNSPHAQLSRVAETQSDSFLAEADRRRYNFTLLDDKTFAFTSGPSSSRQRSVWISDGTELGTRMVFSLDQMPSGTRPNSGASIDDVYAINGKVVFSTNLLDEDSTYSYSRWLWVADGKNTPRAIYRPGDGYGYLFDILGSVNDRLVFVTQSIVDPRRQTVWATNAKTHGIESLLEDVEVASRIDSLDVQEDRSVVADERLFFRVAQKRPLVNTQIRDTANDALEDDRLWFQSDDPSLYETDGTGLGTRKVAKPFDLCSEFCRPDVEVQAGVARIHFESKPSLAMLPGSIDFVSIPDQIGVNFEFVGRLGDSFIATDHTQLVAWNAVQDSVELLYASDSYISGMLVSGEKLFFIDHHGERQLYVSDGTTDGTAVSEFSIPSGQLAIGIHAAGASQVVVQFDDEVWITDGKLLNSELLGVVKRAPPFIYDNGFDTRVFASDVMYRGVLLPRGVSRYQTDDSTSLVSLSGDESGVELQTDNEIASVWTDSVAELVTGEQVDLVSIDIDALAKSPTRLLNLELGPDATLRLHNGNGTTVVVSNQKDRLFLQFAGIEIDVKFTGRLNLIDELGTSRRRILAAIGDDELRFSFYENQHVLSLSHDDTTVRITLPEPADFTDNELRIDLLAGTDEVLIDDTFRLANLSQSLSIEIHDDINGSDQVALTLPTEYRISKYGGTLYFSDPSSQRLSLRLSIANNEYQNPQNRFDVNLDGEVSSLDALNIVNALAHQSFGFTIASSSTMPDVSGDGKLSAIDALQVINRIRQERITLPIDDEIFGEDEDFHPHQDQITTLF</sequence>
<dbReference type="OrthoDB" id="5242130at2"/>
<dbReference type="InterPro" id="IPR002105">
    <property type="entry name" value="Dockerin_1_rpt"/>
</dbReference>
<dbReference type="SUPFAM" id="SSF63446">
    <property type="entry name" value="Type I dockerin domain"/>
    <property type="match status" value="1"/>
</dbReference>
<comment type="caution">
    <text evidence="1">The sequence shown here is derived from an EMBL/GenBank/DDBJ whole genome shotgun (WGS) entry which is preliminary data.</text>
</comment>
<dbReference type="InterPro" id="IPR036439">
    <property type="entry name" value="Dockerin_dom_sf"/>
</dbReference>
<gene>
    <name evidence="1" type="ORF">Pla22_04970</name>
</gene>
<accession>A0A5C5WRP8</accession>
<dbReference type="Pfam" id="PF00404">
    <property type="entry name" value="Dockerin_1"/>
    <property type="match status" value="1"/>
</dbReference>
<keyword evidence="2" id="KW-1185">Reference proteome</keyword>